<evidence type="ECO:0000313" key="1">
    <source>
        <dbReference type="EMBL" id="EFV11799.1"/>
    </source>
</evidence>
<gene>
    <name evidence="1" type="ORF">HMPREF9336_03285</name>
</gene>
<evidence type="ECO:0000313" key="2">
    <source>
        <dbReference type="Proteomes" id="UP000004816"/>
    </source>
</evidence>
<organism evidence="1 2">
    <name type="scientific">Segniliparus rugosus (strain ATCC BAA-974 / DSM 45345 / CCUG 50838 / CIP 108380 / JCM 13579 / CDC 945)</name>
    <dbReference type="NCBI Taxonomy" id="679197"/>
    <lineage>
        <taxon>Bacteria</taxon>
        <taxon>Bacillati</taxon>
        <taxon>Actinomycetota</taxon>
        <taxon>Actinomycetes</taxon>
        <taxon>Mycobacteriales</taxon>
        <taxon>Segniliparaceae</taxon>
        <taxon>Segniliparus</taxon>
    </lineage>
</organism>
<dbReference type="Pfam" id="PF20079">
    <property type="entry name" value="DUF6474"/>
    <property type="match status" value="1"/>
</dbReference>
<comment type="caution">
    <text evidence="1">The sequence shown here is derived from an EMBL/GenBank/DDBJ whole genome shotgun (WGS) entry which is preliminary data.</text>
</comment>
<dbReference type="OrthoDB" id="4424402at2"/>
<name>E5XUW3_SEGRC</name>
<dbReference type="HOGENOM" id="CLU_1293572_0_0_11"/>
<sequence length="213" mass="23265">MAIFGDKRKRAARRAQSRAQRVERLLETALAAVGEEAAPSKKIAKLHAKTSKRHDQAAVKLAALELAKAREGRLLSTKKVKRLLSVARLLTPVAIPLGYRAATGARAFYDSYQAGKAQRLAAPQSSRADRLAALSERIELTRSDTAALVAATPGDTDLAQFSAHAEDRLKVLAEAVATARRLSAPRRVGAQRNIVRELDELDTKLLEFRNVRL</sequence>
<dbReference type="Proteomes" id="UP000004816">
    <property type="component" value="Unassembled WGS sequence"/>
</dbReference>
<protein>
    <submittedName>
        <fullName evidence="1">Uncharacterized protein</fullName>
    </submittedName>
</protein>
<keyword evidence="2" id="KW-1185">Reference proteome</keyword>
<dbReference type="EMBL" id="ACZI02000001">
    <property type="protein sequence ID" value="EFV11799.1"/>
    <property type="molecule type" value="Genomic_DNA"/>
</dbReference>
<accession>E5XUW3</accession>
<proteinExistence type="predicted"/>
<dbReference type="STRING" id="679197.HMPREF9336_03285"/>
<reference evidence="1 2" key="1">
    <citation type="journal article" date="2011" name="Stand. Genomic Sci.">
        <title>High quality draft genome sequence of Segniliparus rugosus CDC 945(T)= (ATCC BAA-974(T)).</title>
        <authorList>
            <person name="Earl A.M."/>
            <person name="Desjardins C.A."/>
            <person name="Fitzgerald M.G."/>
            <person name="Arachchi H.M."/>
            <person name="Zeng Q."/>
            <person name="Mehta T."/>
            <person name="Griggs A."/>
            <person name="Birren B.W."/>
            <person name="Toney N.C."/>
            <person name="Carr J."/>
            <person name="Posey J."/>
            <person name="Butler W.R."/>
        </authorList>
    </citation>
    <scope>NUCLEOTIDE SEQUENCE [LARGE SCALE GENOMIC DNA]</scope>
    <source>
        <strain evidence="2">ATCC BAA-974 / DSM 45345 / CCUG 50838 / CIP 108380 / JCM 13579 / CDC 945</strain>
    </source>
</reference>
<dbReference type="RefSeq" id="WP_007472170.1">
    <property type="nucleotide sequence ID" value="NZ_KI391953.1"/>
</dbReference>
<dbReference type="InterPro" id="IPR045522">
    <property type="entry name" value="DUF6474"/>
</dbReference>
<dbReference type="AlphaFoldDB" id="E5XUW3"/>